<reference evidence="2" key="1">
    <citation type="submission" date="2017-07" db="EMBL/GenBank/DDBJ databases">
        <title>Taro Niue Genome Assembly and Annotation.</title>
        <authorList>
            <person name="Atibalentja N."/>
            <person name="Keating K."/>
            <person name="Fields C.J."/>
        </authorList>
    </citation>
    <scope>NUCLEOTIDE SEQUENCE</scope>
    <source>
        <strain evidence="2">Niue_2</strain>
        <tissue evidence="2">Leaf</tissue>
    </source>
</reference>
<dbReference type="AlphaFoldDB" id="A0A843WAN9"/>
<evidence type="ECO:0000256" key="1">
    <source>
        <dbReference type="SAM" id="MobiDB-lite"/>
    </source>
</evidence>
<dbReference type="Proteomes" id="UP000652761">
    <property type="component" value="Unassembled WGS sequence"/>
</dbReference>
<name>A0A843WAN9_COLES</name>
<protein>
    <submittedName>
        <fullName evidence="2">Uncharacterized protein</fullName>
    </submittedName>
</protein>
<organism evidence="2 3">
    <name type="scientific">Colocasia esculenta</name>
    <name type="common">Wild taro</name>
    <name type="synonym">Arum esculentum</name>
    <dbReference type="NCBI Taxonomy" id="4460"/>
    <lineage>
        <taxon>Eukaryota</taxon>
        <taxon>Viridiplantae</taxon>
        <taxon>Streptophyta</taxon>
        <taxon>Embryophyta</taxon>
        <taxon>Tracheophyta</taxon>
        <taxon>Spermatophyta</taxon>
        <taxon>Magnoliopsida</taxon>
        <taxon>Liliopsida</taxon>
        <taxon>Araceae</taxon>
        <taxon>Aroideae</taxon>
        <taxon>Colocasieae</taxon>
        <taxon>Colocasia</taxon>
    </lineage>
</organism>
<feature type="region of interest" description="Disordered" evidence="1">
    <location>
        <begin position="1"/>
        <end position="39"/>
    </location>
</feature>
<sequence length="61" mass="7062">MSSWYGISDETDLDNGPTPGCRDGLHSVVPSIHPPHEQKLELEHEQKMQEEDTYMEMDQDF</sequence>
<dbReference type="EMBL" id="NMUH01002751">
    <property type="protein sequence ID" value="MQM01885.1"/>
    <property type="molecule type" value="Genomic_DNA"/>
</dbReference>
<comment type="caution">
    <text evidence="2">The sequence shown here is derived from an EMBL/GenBank/DDBJ whole genome shotgun (WGS) entry which is preliminary data.</text>
</comment>
<proteinExistence type="predicted"/>
<keyword evidence="3" id="KW-1185">Reference proteome</keyword>
<gene>
    <name evidence="2" type="ORF">Taro_034645</name>
</gene>
<evidence type="ECO:0000313" key="2">
    <source>
        <dbReference type="EMBL" id="MQM01885.1"/>
    </source>
</evidence>
<accession>A0A843WAN9</accession>
<evidence type="ECO:0000313" key="3">
    <source>
        <dbReference type="Proteomes" id="UP000652761"/>
    </source>
</evidence>